<keyword evidence="5 6" id="KW-0472">Membrane</keyword>
<organism evidence="8 9">
    <name type="scientific">Candidatus Thermoflexus japonica</name>
    <dbReference type="NCBI Taxonomy" id="2035417"/>
    <lineage>
        <taxon>Bacteria</taxon>
        <taxon>Bacillati</taxon>
        <taxon>Chloroflexota</taxon>
        <taxon>Thermoflexia</taxon>
        <taxon>Thermoflexales</taxon>
        <taxon>Thermoflexaceae</taxon>
        <taxon>Thermoflexus</taxon>
    </lineage>
</organism>
<reference evidence="9" key="1">
    <citation type="submission" date="2017-09" db="EMBL/GenBank/DDBJ databases">
        <title>Metaegenomics of thermophilic ammonia-oxidizing enrichment culture.</title>
        <authorList>
            <person name="Kato S."/>
            <person name="Suzuki K."/>
        </authorList>
    </citation>
    <scope>NUCLEOTIDE SEQUENCE [LARGE SCALE GENOMIC DNA]</scope>
</reference>
<evidence type="ECO:0000256" key="5">
    <source>
        <dbReference type="ARBA" id="ARBA00023136"/>
    </source>
</evidence>
<dbReference type="InterPro" id="IPR037185">
    <property type="entry name" value="EmrE-like"/>
</dbReference>
<feature type="transmembrane region" description="Helical" evidence="6">
    <location>
        <begin position="93"/>
        <end position="113"/>
    </location>
</feature>
<evidence type="ECO:0000256" key="6">
    <source>
        <dbReference type="SAM" id="Phobius"/>
    </source>
</evidence>
<comment type="subcellular location">
    <subcellularLocation>
        <location evidence="1">Membrane</location>
        <topology evidence="1">Multi-pass membrane protein</topology>
    </subcellularLocation>
</comment>
<feature type="transmembrane region" description="Helical" evidence="6">
    <location>
        <begin position="183"/>
        <end position="202"/>
    </location>
</feature>
<feature type="transmembrane region" description="Helical" evidence="6">
    <location>
        <begin position="125"/>
        <end position="143"/>
    </location>
</feature>
<evidence type="ECO:0000256" key="2">
    <source>
        <dbReference type="ARBA" id="ARBA00007362"/>
    </source>
</evidence>
<feature type="transmembrane region" description="Helical" evidence="6">
    <location>
        <begin position="36"/>
        <end position="54"/>
    </location>
</feature>
<comment type="similarity">
    <text evidence="2">Belongs to the EamA transporter family.</text>
</comment>
<comment type="caution">
    <text evidence="8">The sequence shown here is derived from an EMBL/GenBank/DDBJ whole genome shotgun (WGS) entry which is preliminary data.</text>
</comment>
<dbReference type="InterPro" id="IPR000620">
    <property type="entry name" value="EamA_dom"/>
</dbReference>
<feature type="transmembrane region" description="Helical" evidence="6">
    <location>
        <begin position="12"/>
        <end position="30"/>
    </location>
</feature>
<feature type="transmembrane region" description="Helical" evidence="6">
    <location>
        <begin position="214"/>
        <end position="233"/>
    </location>
</feature>
<dbReference type="InterPro" id="IPR050638">
    <property type="entry name" value="AA-Vitamin_Transporters"/>
</dbReference>
<keyword evidence="4 6" id="KW-1133">Transmembrane helix</keyword>
<dbReference type="GO" id="GO:0016020">
    <property type="term" value="C:membrane"/>
    <property type="evidence" value="ECO:0007669"/>
    <property type="project" value="UniProtKB-SubCell"/>
</dbReference>
<dbReference type="SUPFAM" id="SSF103481">
    <property type="entry name" value="Multidrug resistance efflux transporter EmrE"/>
    <property type="match status" value="2"/>
</dbReference>
<protein>
    <submittedName>
        <fullName evidence="8">Putative inner membrane transporter YedA</fullName>
    </submittedName>
</protein>
<feature type="transmembrane region" description="Helical" evidence="6">
    <location>
        <begin position="66"/>
        <end position="87"/>
    </location>
</feature>
<feature type="domain" description="EamA" evidence="7">
    <location>
        <begin position="152"/>
        <end position="286"/>
    </location>
</feature>
<accession>A0A2H5YA28</accession>
<keyword evidence="3 6" id="KW-0812">Transmembrane</keyword>
<evidence type="ECO:0000256" key="3">
    <source>
        <dbReference type="ARBA" id="ARBA00022692"/>
    </source>
</evidence>
<dbReference type="Proteomes" id="UP000236642">
    <property type="component" value="Unassembled WGS sequence"/>
</dbReference>
<proteinExistence type="inferred from homology"/>
<dbReference type="PANTHER" id="PTHR32322">
    <property type="entry name" value="INNER MEMBRANE TRANSPORTER"/>
    <property type="match status" value="1"/>
</dbReference>
<dbReference type="Pfam" id="PF00892">
    <property type="entry name" value="EamA"/>
    <property type="match status" value="2"/>
</dbReference>
<feature type="transmembrane region" description="Helical" evidence="6">
    <location>
        <begin position="268"/>
        <end position="287"/>
    </location>
</feature>
<evidence type="ECO:0000313" key="8">
    <source>
        <dbReference type="EMBL" id="GBD10292.1"/>
    </source>
</evidence>
<dbReference type="PANTHER" id="PTHR32322:SF9">
    <property type="entry name" value="AMINO-ACID METABOLITE EFFLUX PUMP-RELATED"/>
    <property type="match status" value="1"/>
</dbReference>
<dbReference type="EMBL" id="BEHY01000149">
    <property type="protein sequence ID" value="GBD10292.1"/>
    <property type="molecule type" value="Genomic_DNA"/>
</dbReference>
<feature type="transmembrane region" description="Helical" evidence="6">
    <location>
        <begin position="240"/>
        <end position="262"/>
    </location>
</feature>
<sequence>MGRMRIGDVFTLLMLGAIWGASYLFFALGVRTIPPLTFVTGRLLIAAALLGLFRQIRPGPRGDPPWGAYLAMGLFNAALPHTLIAWSEQTIPSGLAGVLVATMPLWAAGFTAIGIREERPSGRQLAGLLLGFLGILILLFPDLRRAARGHLIGEGAVVAAALSYAAATVYARRALRGVPPVDAAIGQLGWGGALLLPFSLLFDRPWTLSPAPESLAALVLLAVLGTAIAYVMYYGLLQRVGVVGVSLVVYLNPIFAVLWGAIWLGEPLSGWLLGGMALILAGVFLAGR</sequence>
<dbReference type="AlphaFoldDB" id="A0A2H5YA28"/>
<feature type="transmembrane region" description="Helical" evidence="6">
    <location>
        <begin position="149"/>
        <end position="171"/>
    </location>
</feature>
<evidence type="ECO:0000259" key="7">
    <source>
        <dbReference type="Pfam" id="PF00892"/>
    </source>
</evidence>
<evidence type="ECO:0000256" key="1">
    <source>
        <dbReference type="ARBA" id="ARBA00004141"/>
    </source>
</evidence>
<evidence type="ECO:0000256" key="4">
    <source>
        <dbReference type="ARBA" id="ARBA00022989"/>
    </source>
</evidence>
<name>A0A2H5YA28_9CHLR</name>
<feature type="domain" description="EamA" evidence="7">
    <location>
        <begin position="10"/>
        <end position="139"/>
    </location>
</feature>
<evidence type="ECO:0000313" key="9">
    <source>
        <dbReference type="Proteomes" id="UP000236642"/>
    </source>
</evidence>
<gene>
    <name evidence="8" type="primary">yedA</name>
    <name evidence="8" type="ORF">HRbin22_02560</name>
</gene>